<keyword evidence="2" id="KW-0507">mRNA processing</keyword>
<dbReference type="Proteomes" id="UP000799441">
    <property type="component" value="Unassembled WGS sequence"/>
</dbReference>
<reference evidence="9" key="1">
    <citation type="journal article" date="2020" name="Stud. Mycol.">
        <title>101 Dothideomycetes genomes: a test case for predicting lifestyles and emergence of pathogens.</title>
        <authorList>
            <person name="Haridas S."/>
            <person name="Albert R."/>
            <person name="Binder M."/>
            <person name="Bloem J."/>
            <person name="Labutti K."/>
            <person name="Salamov A."/>
            <person name="Andreopoulos B."/>
            <person name="Baker S."/>
            <person name="Barry K."/>
            <person name="Bills G."/>
            <person name="Bluhm B."/>
            <person name="Cannon C."/>
            <person name="Castanera R."/>
            <person name="Culley D."/>
            <person name="Daum C."/>
            <person name="Ezra D."/>
            <person name="Gonzalez J."/>
            <person name="Henrissat B."/>
            <person name="Kuo A."/>
            <person name="Liang C."/>
            <person name="Lipzen A."/>
            <person name="Lutzoni F."/>
            <person name="Magnuson J."/>
            <person name="Mondo S."/>
            <person name="Nolan M."/>
            <person name="Ohm R."/>
            <person name="Pangilinan J."/>
            <person name="Park H.-J."/>
            <person name="Ramirez L."/>
            <person name="Alfaro M."/>
            <person name="Sun H."/>
            <person name="Tritt A."/>
            <person name="Yoshinaga Y."/>
            <person name="Zwiers L.-H."/>
            <person name="Turgeon B."/>
            <person name="Goodwin S."/>
            <person name="Spatafora J."/>
            <person name="Crous P."/>
            <person name="Grigoriev I."/>
        </authorList>
    </citation>
    <scope>NUCLEOTIDE SEQUENCE</scope>
    <source>
        <strain evidence="9">CBS 116435</strain>
    </source>
</reference>
<dbReference type="EMBL" id="MU003773">
    <property type="protein sequence ID" value="KAF2724048.1"/>
    <property type="molecule type" value="Genomic_DNA"/>
</dbReference>
<name>A0A9P4USS8_9PEZI</name>
<dbReference type="GO" id="GO:0000398">
    <property type="term" value="P:mRNA splicing, via spliceosome"/>
    <property type="evidence" value="ECO:0007669"/>
    <property type="project" value="InterPro"/>
</dbReference>
<dbReference type="PANTHER" id="PTHR14212:SF0">
    <property type="entry name" value="U4_U6 SMALL NUCLEAR RIBONUCLEOPROTEIN PRP3"/>
    <property type="match status" value="1"/>
</dbReference>
<dbReference type="InterPro" id="IPR010541">
    <property type="entry name" value="Prp3_C"/>
</dbReference>
<dbReference type="Pfam" id="PF08572">
    <property type="entry name" value="PRP3"/>
    <property type="match status" value="1"/>
</dbReference>
<feature type="compositionally biased region" description="Low complexity" evidence="6">
    <location>
        <begin position="111"/>
        <end position="123"/>
    </location>
</feature>
<feature type="compositionally biased region" description="Low complexity" evidence="6">
    <location>
        <begin position="136"/>
        <end position="149"/>
    </location>
</feature>
<feature type="region of interest" description="Disordered" evidence="6">
    <location>
        <begin position="421"/>
        <end position="453"/>
    </location>
</feature>
<dbReference type="GO" id="GO:0046540">
    <property type="term" value="C:U4/U6 x U5 tri-snRNP complex"/>
    <property type="evidence" value="ECO:0007669"/>
    <property type="project" value="InterPro"/>
</dbReference>
<dbReference type="PANTHER" id="PTHR14212">
    <property type="entry name" value="U4/U6-ASSOCIATED RNA SPLICING FACTOR-RELATED"/>
    <property type="match status" value="1"/>
</dbReference>
<sequence length="628" mass="69436">MPDKRPIDADYGGNDPKRARSNNGSPAPASGQGMPDAERRKQDAAARLAAVKAKLAASKPQNGAPTPPTTAPAAVPTNDFAAKRADAMRRIEEIKARQAAAKAGEGAGTASQPQQQQQHSQQQSEHRARIEEARARAAAMKAGRSATPTTPKPPPPRQDGVMAKGGLGIGLHPSLLQDTTKPVDSKSRGPKFGTAKGNQRADLRANPYLSVAGDEGPRKSEDQDGLFDPTIAAKKGMRERKSKGFLFNEKGKFIKQANALRNQAKLEEMKRRIAFEERKAEIEEATDKAYLVPAPPEVEWWDEGLLPEGQNSYNDWDNTGRNKIETEDSIITRYVQHPVLLKPPQDKFVPEAKPMMLTPKEQAKLRRQRRMENMKEEQAKIRLGLKEPPPPKVKKSNMMRVLGEQAVQDPTAVEARVNREIAQRRTDHEEANSERQLTDEQRKEKLARQQESDESKGVKIAVFKVNSLSSGKHRFQVDINAKQNALTGIVVLHPTMNLIVVEGGAHSVTAYKKLMLQRIKWQENTLPLSNATPTTFTGPPKDESTGGQQTKAQHAAITWLNPTSDDGELKDLSENACVLVWEGDERSRSFKKWSSRVCETDGEAKDVLSKNKMENMWTLARSVVADTS</sequence>
<evidence type="ECO:0000256" key="3">
    <source>
        <dbReference type="ARBA" id="ARBA00023187"/>
    </source>
</evidence>
<evidence type="ECO:0000256" key="4">
    <source>
        <dbReference type="ARBA" id="ARBA00023242"/>
    </source>
</evidence>
<protein>
    <submittedName>
        <fullName evidence="9">PRP3-domain-containing protein</fullName>
    </submittedName>
</protein>
<keyword evidence="3" id="KW-0508">mRNA splicing</keyword>
<feature type="domain" description="Small nuclear ribonucleoprotein Prp3 C-terminal" evidence="7">
    <location>
        <begin position="461"/>
        <end position="620"/>
    </location>
</feature>
<dbReference type="Pfam" id="PF06544">
    <property type="entry name" value="Prp3_C"/>
    <property type="match status" value="1"/>
</dbReference>
<feature type="coiled-coil region" evidence="5">
    <location>
        <begin position="259"/>
        <end position="286"/>
    </location>
</feature>
<keyword evidence="5" id="KW-0175">Coiled coil</keyword>
<dbReference type="InterPro" id="IPR013881">
    <property type="entry name" value="Pre-mRNA_splic_Prp3_dom"/>
</dbReference>
<feature type="region of interest" description="Disordered" evidence="6">
    <location>
        <begin position="530"/>
        <end position="549"/>
    </location>
</feature>
<comment type="caution">
    <text evidence="9">The sequence shown here is derived from an EMBL/GenBank/DDBJ whole genome shotgun (WGS) entry which is preliminary data.</text>
</comment>
<dbReference type="InterPro" id="IPR027104">
    <property type="entry name" value="Prp3"/>
</dbReference>
<feature type="region of interest" description="Disordered" evidence="6">
    <location>
        <begin position="1"/>
        <end position="80"/>
    </location>
</feature>
<feature type="region of interest" description="Disordered" evidence="6">
    <location>
        <begin position="92"/>
        <end position="227"/>
    </location>
</feature>
<evidence type="ECO:0000259" key="7">
    <source>
        <dbReference type="Pfam" id="PF06544"/>
    </source>
</evidence>
<dbReference type="CDD" id="cd24162">
    <property type="entry name" value="Prp3_C"/>
    <property type="match status" value="1"/>
</dbReference>
<organism evidence="9 10">
    <name type="scientific">Polychaeton citri CBS 116435</name>
    <dbReference type="NCBI Taxonomy" id="1314669"/>
    <lineage>
        <taxon>Eukaryota</taxon>
        <taxon>Fungi</taxon>
        <taxon>Dikarya</taxon>
        <taxon>Ascomycota</taxon>
        <taxon>Pezizomycotina</taxon>
        <taxon>Dothideomycetes</taxon>
        <taxon>Dothideomycetidae</taxon>
        <taxon>Capnodiales</taxon>
        <taxon>Capnodiaceae</taxon>
        <taxon>Polychaeton</taxon>
    </lineage>
</organism>
<evidence type="ECO:0000259" key="8">
    <source>
        <dbReference type="Pfam" id="PF08572"/>
    </source>
</evidence>
<proteinExistence type="predicted"/>
<keyword evidence="10" id="KW-1185">Reference proteome</keyword>
<evidence type="ECO:0000256" key="2">
    <source>
        <dbReference type="ARBA" id="ARBA00022664"/>
    </source>
</evidence>
<evidence type="ECO:0000256" key="6">
    <source>
        <dbReference type="SAM" id="MobiDB-lite"/>
    </source>
</evidence>
<gene>
    <name evidence="9" type="ORF">K431DRAFT_282317</name>
</gene>
<dbReference type="OrthoDB" id="10264544at2759"/>
<keyword evidence="4" id="KW-0539">Nucleus</keyword>
<accession>A0A9P4USS8</accession>
<dbReference type="AlphaFoldDB" id="A0A9P4USS8"/>
<evidence type="ECO:0000256" key="5">
    <source>
        <dbReference type="SAM" id="Coils"/>
    </source>
</evidence>
<evidence type="ECO:0000256" key="1">
    <source>
        <dbReference type="ARBA" id="ARBA00004123"/>
    </source>
</evidence>
<feature type="domain" description="Pre-mRNA-splicing factor 3" evidence="8">
    <location>
        <begin position="227"/>
        <end position="438"/>
    </location>
</feature>
<feature type="compositionally biased region" description="Low complexity" evidence="6">
    <location>
        <begin position="45"/>
        <end position="57"/>
    </location>
</feature>
<evidence type="ECO:0000313" key="9">
    <source>
        <dbReference type="EMBL" id="KAF2724048.1"/>
    </source>
</evidence>
<feature type="compositionally biased region" description="Basic and acidic residues" evidence="6">
    <location>
        <begin position="124"/>
        <end position="135"/>
    </location>
</feature>
<evidence type="ECO:0000313" key="10">
    <source>
        <dbReference type="Proteomes" id="UP000799441"/>
    </source>
</evidence>
<comment type="subcellular location">
    <subcellularLocation>
        <location evidence="1">Nucleus</location>
    </subcellularLocation>
</comment>